<dbReference type="InterPro" id="IPR035965">
    <property type="entry name" value="PAS-like_dom_sf"/>
</dbReference>
<dbReference type="InterPro" id="IPR035919">
    <property type="entry name" value="EAL_sf"/>
</dbReference>
<dbReference type="InterPro" id="IPR052155">
    <property type="entry name" value="Biofilm_reg_signaling"/>
</dbReference>
<dbReference type="InterPro" id="IPR000014">
    <property type="entry name" value="PAS"/>
</dbReference>
<dbReference type="Proteomes" id="UP000315949">
    <property type="component" value="Unassembled WGS sequence"/>
</dbReference>
<dbReference type="Gene3D" id="3.30.70.270">
    <property type="match status" value="1"/>
</dbReference>
<accession>A0A5C5U453</accession>
<feature type="domain" description="EAL" evidence="3">
    <location>
        <begin position="716"/>
        <end position="969"/>
    </location>
</feature>
<feature type="domain" description="GGDEF" evidence="4">
    <location>
        <begin position="578"/>
        <end position="713"/>
    </location>
</feature>
<evidence type="ECO:0000259" key="4">
    <source>
        <dbReference type="PROSITE" id="PS50887"/>
    </source>
</evidence>
<dbReference type="RefSeq" id="WP_146311495.1">
    <property type="nucleotide sequence ID" value="NZ_VOHE01000002.1"/>
</dbReference>
<dbReference type="InterPro" id="IPR029787">
    <property type="entry name" value="Nucleotide_cyclase"/>
</dbReference>
<dbReference type="SMART" id="SM00086">
    <property type="entry name" value="PAC"/>
    <property type="match status" value="2"/>
</dbReference>
<feature type="domain" description="PAS" evidence="1">
    <location>
        <begin position="425"/>
        <end position="474"/>
    </location>
</feature>
<dbReference type="PROSITE" id="PS50112">
    <property type="entry name" value="PAS"/>
    <property type="match status" value="2"/>
</dbReference>
<dbReference type="SUPFAM" id="SSF55785">
    <property type="entry name" value="PYP-like sensor domain (PAS domain)"/>
    <property type="match status" value="2"/>
</dbReference>
<evidence type="ECO:0000259" key="3">
    <source>
        <dbReference type="PROSITE" id="PS50883"/>
    </source>
</evidence>
<dbReference type="InterPro" id="IPR000160">
    <property type="entry name" value="GGDEF_dom"/>
</dbReference>
<dbReference type="SUPFAM" id="SSF55073">
    <property type="entry name" value="Nucleotide cyclase"/>
    <property type="match status" value="1"/>
</dbReference>
<dbReference type="Pfam" id="PF00563">
    <property type="entry name" value="EAL"/>
    <property type="match status" value="1"/>
</dbReference>
<dbReference type="EMBL" id="VOHE01000002">
    <property type="protein sequence ID" value="TWT20756.1"/>
    <property type="molecule type" value="Genomic_DNA"/>
</dbReference>
<dbReference type="Pfam" id="PF00990">
    <property type="entry name" value="GGDEF"/>
    <property type="match status" value="1"/>
</dbReference>
<evidence type="ECO:0000313" key="6">
    <source>
        <dbReference type="Proteomes" id="UP000315949"/>
    </source>
</evidence>
<name>A0A5C5U453_9GAMM</name>
<dbReference type="CDD" id="cd01948">
    <property type="entry name" value="EAL"/>
    <property type="match status" value="1"/>
</dbReference>
<gene>
    <name evidence="5" type="ORF">FQY79_05440</name>
</gene>
<evidence type="ECO:0000259" key="1">
    <source>
        <dbReference type="PROSITE" id="PS50112"/>
    </source>
</evidence>
<protein>
    <submittedName>
        <fullName evidence="5">EAL domain-containing protein</fullName>
    </submittedName>
</protein>
<dbReference type="Gene3D" id="2.10.70.100">
    <property type="match status" value="1"/>
</dbReference>
<dbReference type="OrthoDB" id="197861at2"/>
<proteinExistence type="predicted"/>
<dbReference type="Gene3D" id="3.30.450.20">
    <property type="entry name" value="PAS domain"/>
    <property type="match status" value="4"/>
</dbReference>
<dbReference type="PROSITE" id="PS50113">
    <property type="entry name" value="PAC"/>
    <property type="match status" value="1"/>
</dbReference>
<comment type="caution">
    <text evidence="5">The sequence shown here is derived from an EMBL/GenBank/DDBJ whole genome shotgun (WGS) entry which is preliminary data.</text>
</comment>
<dbReference type="PANTHER" id="PTHR44757">
    <property type="entry name" value="DIGUANYLATE CYCLASE DGCP"/>
    <property type="match status" value="1"/>
</dbReference>
<dbReference type="SMART" id="SM00091">
    <property type="entry name" value="PAS"/>
    <property type="match status" value="2"/>
</dbReference>
<dbReference type="InterPro" id="IPR013655">
    <property type="entry name" value="PAS_fold_3"/>
</dbReference>
<dbReference type="PANTHER" id="PTHR44757:SF2">
    <property type="entry name" value="BIOFILM ARCHITECTURE MAINTENANCE PROTEIN MBAA"/>
    <property type="match status" value="1"/>
</dbReference>
<dbReference type="InterPro" id="IPR043128">
    <property type="entry name" value="Rev_trsase/Diguanyl_cyclase"/>
</dbReference>
<dbReference type="PROSITE" id="PS50883">
    <property type="entry name" value="EAL"/>
    <property type="match status" value="1"/>
</dbReference>
<dbReference type="SMART" id="SM00052">
    <property type="entry name" value="EAL"/>
    <property type="match status" value="1"/>
</dbReference>
<organism evidence="5 6">
    <name type="scientific">Luteimonas wenzhouensis</name>
    <dbReference type="NCBI Taxonomy" id="2599615"/>
    <lineage>
        <taxon>Bacteria</taxon>
        <taxon>Pseudomonadati</taxon>
        <taxon>Pseudomonadota</taxon>
        <taxon>Gammaproteobacteria</taxon>
        <taxon>Lysobacterales</taxon>
        <taxon>Lysobacteraceae</taxon>
        <taxon>Luteimonas</taxon>
    </lineage>
</organism>
<dbReference type="Pfam" id="PF08447">
    <property type="entry name" value="PAS_3"/>
    <property type="match status" value="1"/>
</dbReference>
<feature type="domain" description="PAS" evidence="1">
    <location>
        <begin position="297"/>
        <end position="369"/>
    </location>
</feature>
<evidence type="ECO:0000313" key="5">
    <source>
        <dbReference type="EMBL" id="TWT20756.1"/>
    </source>
</evidence>
<dbReference type="Pfam" id="PF13188">
    <property type="entry name" value="PAS_8"/>
    <property type="match status" value="1"/>
</dbReference>
<reference evidence="5 6" key="1">
    <citation type="submission" date="2019-07" db="EMBL/GenBank/DDBJ databases">
        <title>Luteimonas sp. YD-1 nov., isolated from acidic soil.</title>
        <authorList>
            <person name="Zhou J."/>
        </authorList>
    </citation>
    <scope>NUCLEOTIDE SEQUENCE [LARGE SCALE GENOMIC DNA]</scope>
    <source>
        <strain evidence="5 6">YD-1</strain>
    </source>
</reference>
<dbReference type="Gene3D" id="3.20.20.450">
    <property type="entry name" value="EAL domain"/>
    <property type="match status" value="1"/>
</dbReference>
<dbReference type="SMART" id="SM00267">
    <property type="entry name" value="GGDEF"/>
    <property type="match status" value="1"/>
</dbReference>
<dbReference type="CDD" id="cd18773">
    <property type="entry name" value="PDC1_HK_sensor"/>
    <property type="match status" value="1"/>
</dbReference>
<keyword evidence="6" id="KW-1185">Reference proteome</keyword>
<dbReference type="InterPro" id="IPR000700">
    <property type="entry name" value="PAS-assoc_C"/>
</dbReference>
<dbReference type="InterPro" id="IPR001610">
    <property type="entry name" value="PAC"/>
</dbReference>
<dbReference type="PROSITE" id="PS50887">
    <property type="entry name" value="GGDEF"/>
    <property type="match status" value="1"/>
</dbReference>
<dbReference type="CDD" id="cd12915">
    <property type="entry name" value="PDC2_DGC_like"/>
    <property type="match status" value="1"/>
</dbReference>
<dbReference type="InterPro" id="IPR001633">
    <property type="entry name" value="EAL_dom"/>
</dbReference>
<dbReference type="NCBIfam" id="TIGR00229">
    <property type="entry name" value="sensory_box"/>
    <property type="match status" value="2"/>
</dbReference>
<sequence>MGIAVGLLLMAGLAMLLQQDRQARIDAAHRQALAVATGVDKLLYYGLRNLERALKGIASDAATWATAAPERRDVLLAAAIEGVAERQPELHSIVLVDADGRALTDGEGDPGFARWRAQAGDGDGLLVGPLSEDGEGGWWLSLAVRHEPGRWLLARLRTTELARMVEGLDSGPGGHVTILDASGVLLTRAPASRTGPFVGQRAQLPPFLGDGATQGLARGTSPFDGVERARGFSTTSGFDMVVVAGISLDRILAGWHRLAVIAAILSLLYWVGLAYLVRRLGQAEQAHAELVEELEAQADWLDQAQRAARTGVWRIEADGEHGRVSAHTAMMYGLAPEEAVYPLEEIFRRVHDDDRERVQAEFMRARDTGAPYLSEHRIVLPDGGVRWVTARGGLAGGEGRGAPRFTGTVVDVTDRHQARARVARAEAQFRALFERNPLPFWVFDEETLRFLAVNDAAVAAYGYSVDEFLSMTILDIRPKEEGRQAGEAVQARAHPAEADGVWTHQRRDGSRFKARVFSSGIEFNDRPARLVLAEDISDRVAYERELAWRASHDQTTGLVTVAALTGELDALSIDDRHARYAVAFVRLREMEQLAPTLGQRVSDMLLREVAVRVEALGREYGMAGYWPGQSFVVVALEPARLPALMEALEKMVNTPVELEGGAHPIEASIGIAEGPEPGETAEQVVGHAALAAIQAWQEQVPTLAYDRVMAVQAAERLVLARRIRRALDREEFELHYQPIQRLSDGRIVALEALLRWRQGEGYVPPDLFIPLAEASGLIVPIGRWTLEQAARAHVRLAERGLGDVAIAVNVSPVQLLADDVLEAIGELRERYSVPRGALHVELTESVLMRRPQVARMRMLELRVAGVRISIDDFGTGFSSMAYLRNLPLDYVKIDRAFVREVHIDQRNASICRALISLARGLDLGTIAEGVESAEELAWLRANGCDQAQGYHIGRPVPLEQVIGLIQAAA</sequence>
<evidence type="ECO:0000259" key="2">
    <source>
        <dbReference type="PROSITE" id="PS50113"/>
    </source>
</evidence>
<dbReference type="SUPFAM" id="SSF141868">
    <property type="entry name" value="EAL domain-like"/>
    <property type="match status" value="1"/>
</dbReference>
<dbReference type="CDD" id="cd00130">
    <property type="entry name" value="PAS"/>
    <property type="match status" value="2"/>
</dbReference>
<feature type="domain" description="PAC" evidence="2">
    <location>
        <begin position="372"/>
        <end position="424"/>
    </location>
</feature>
<dbReference type="AlphaFoldDB" id="A0A5C5U453"/>